<dbReference type="GO" id="GO:0006825">
    <property type="term" value="P:copper ion transport"/>
    <property type="evidence" value="ECO:0007669"/>
    <property type="project" value="InterPro"/>
</dbReference>
<evidence type="ECO:0000256" key="6">
    <source>
        <dbReference type="ARBA" id="ARBA00022989"/>
    </source>
</evidence>
<evidence type="ECO:0000256" key="2">
    <source>
        <dbReference type="ARBA" id="ARBA00022475"/>
    </source>
</evidence>
<dbReference type="GO" id="GO:0005886">
    <property type="term" value="C:plasma membrane"/>
    <property type="evidence" value="ECO:0007669"/>
    <property type="project" value="UniProtKB-SubCell"/>
</dbReference>
<dbReference type="InterPro" id="IPR036909">
    <property type="entry name" value="Cyt_c-like_dom_sf"/>
</dbReference>
<feature type="transmembrane region" description="Helical" evidence="10">
    <location>
        <begin position="41"/>
        <end position="60"/>
    </location>
</feature>
<gene>
    <name evidence="12" type="ORF">GA0061098_101196</name>
</gene>
<dbReference type="InterPro" id="IPR009056">
    <property type="entry name" value="Cyt_c-like_dom"/>
</dbReference>
<keyword evidence="6 10" id="KW-1133">Transmembrane helix</keyword>
<feature type="transmembrane region" description="Helical" evidence="10">
    <location>
        <begin position="219"/>
        <end position="239"/>
    </location>
</feature>
<evidence type="ECO:0000256" key="4">
    <source>
        <dbReference type="ARBA" id="ARBA00022692"/>
    </source>
</evidence>
<accession>A0A1C3X0M7</accession>
<dbReference type="AlphaFoldDB" id="A0A1C3X0M7"/>
<reference evidence="13" key="1">
    <citation type="submission" date="2016-08" db="EMBL/GenBank/DDBJ databases">
        <authorList>
            <person name="Varghese N."/>
            <person name="Submissions Spin"/>
        </authorList>
    </citation>
    <scope>NUCLEOTIDE SEQUENCE [LARGE SCALE GENOMIC DNA]</scope>
    <source>
        <strain evidence="13">ERR11</strain>
    </source>
</reference>
<feature type="transmembrane region" description="Helical" evidence="10">
    <location>
        <begin position="180"/>
        <end position="204"/>
    </location>
</feature>
<protein>
    <submittedName>
        <fullName evidence="12">Putative copper resistance protein D</fullName>
    </submittedName>
</protein>
<dbReference type="Proteomes" id="UP000199184">
    <property type="component" value="Unassembled WGS sequence"/>
</dbReference>
<evidence type="ECO:0000259" key="11">
    <source>
        <dbReference type="PROSITE" id="PS51007"/>
    </source>
</evidence>
<dbReference type="RefSeq" id="WP_091960633.1">
    <property type="nucleotide sequence ID" value="NZ_FMAI01000011.1"/>
</dbReference>
<evidence type="ECO:0000313" key="12">
    <source>
        <dbReference type="EMBL" id="SCB45725.1"/>
    </source>
</evidence>
<feature type="transmembrane region" description="Helical" evidence="10">
    <location>
        <begin position="115"/>
        <end position="135"/>
    </location>
</feature>
<dbReference type="PANTHER" id="PTHR34820">
    <property type="entry name" value="INNER MEMBRANE PROTEIN YEBZ"/>
    <property type="match status" value="1"/>
</dbReference>
<proteinExistence type="predicted"/>
<feature type="transmembrane region" description="Helical" evidence="10">
    <location>
        <begin position="147"/>
        <end position="168"/>
    </location>
</feature>
<dbReference type="Pfam" id="PF13442">
    <property type="entry name" value="Cytochrome_CBB3"/>
    <property type="match status" value="1"/>
</dbReference>
<evidence type="ECO:0000256" key="3">
    <source>
        <dbReference type="ARBA" id="ARBA00022617"/>
    </source>
</evidence>
<organism evidence="12 13">
    <name type="scientific">Bradyrhizobium shewense</name>
    <dbReference type="NCBI Taxonomy" id="1761772"/>
    <lineage>
        <taxon>Bacteria</taxon>
        <taxon>Pseudomonadati</taxon>
        <taxon>Pseudomonadota</taxon>
        <taxon>Alphaproteobacteria</taxon>
        <taxon>Hyphomicrobiales</taxon>
        <taxon>Nitrobacteraceae</taxon>
        <taxon>Bradyrhizobium</taxon>
    </lineage>
</organism>
<evidence type="ECO:0000256" key="7">
    <source>
        <dbReference type="ARBA" id="ARBA00023004"/>
    </source>
</evidence>
<keyword evidence="8 10" id="KW-0472">Membrane</keyword>
<keyword evidence="4 10" id="KW-0812">Transmembrane</keyword>
<dbReference type="InterPro" id="IPR032694">
    <property type="entry name" value="CopC/D"/>
</dbReference>
<dbReference type="GO" id="GO:0009055">
    <property type="term" value="F:electron transfer activity"/>
    <property type="evidence" value="ECO:0007669"/>
    <property type="project" value="InterPro"/>
</dbReference>
<evidence type="ECO:0000256" key="10">
    <source>
        <dbReference type="SAM" id="Phobius"/>
    </source>
</evidence>
<evidence type="ECO:0000256" key="1">
    <source>
        <dbReference type="ARBA" id="ARBA00004651"/>
    </source>
</evidence>
<feature type="transmembrane region" description="Helical" evidence="10">
    <location>
        <begin position="301"/>
        <end position="325"/>
    </location>
</feature>
<sequence length="644" mass="69091">METVLSLARGTAFASTAAFAGLCWGLALWREGLESGTRSRFTTIASIAASVGLVLDLLYLTARIGAVLGKPVLAVSSSDMLFIIFDTRFGRAQVAALGFLLVGFASLRPLHKPSLAASFSGLSLLVGLFSSHSAASGTIADLAINMIHVAVAALWFGGLSTLVVAMARQAAERPESKSRLLSGFSTVALPLILLVVATGVALAIENVGTWPGLVATEYGWLLTGKFACIGTVLICAAFIRQRLLPLLKTEGATQPLAMVLKIELAFAFLVTLLAGCLSQAIPSRHVEIVWPLSFRLDPVVAWGTVPGSNVLAIGGCIALLVGSIAAFELGRMGRWRWATLAAVAGLGIAGAVALPGLSVPAYPSTYSKVPVPYDAQAIAQGRDVFAANCVACHGLRGRGDGPLAKDLKPPPADLTAPHTRDHTMGDMYWWVSHGFPSSAMPGFAESLSELDRWRVVEYVMALSLGYEARVLGPEISAGQPWLHAIDFPTCRGVEPREKLKDRSDGRSKLVLIFRDGIRTQRLDQLTQHARAIEQAGGMIVAVMPSPSEEFPSPRESGNPCIVFDIDHRIAAAWNLYRRTMANPGFDDNDSPPAIIEFLIDRFGYVRARWRSDETERLASHSQLVDAFTQLQAEPEINKRGVHDH</sequence>
<feature type="transmembrane region" description="Helical" evidence="10">
    <location>
        <begin position="12"/>
        <end position="29"/>
    </location>
</feature>
<dbReference type="GO" id="GO:0020037">
    <property type="term" value="F:heme binding"/>
    <property type="evidence" value="ECO:0007669"/>
    <property type="project" value="InterPro"/>
</dbReference>
<evidence type="ECO:0000313" key="13">
    <source>
        <dbReference type="Proteomes" id="UP000199184"/>
    </source>
</evidence>
<keyword evidence="7 9" id="KW-0408">Iron</keyword>
<dbReference type="SUPFAM" id="SSF46626">
    <property type="entry name" value="Cytochrome c"/>
    <property type="match status" value="1"/>
</dbReference>
<name>A0A1C3X0M7_9BRAD</name>
<evidence type="ECO:0000256" key="8">
    <source>
        <dbReference type="ARBA" id="ARBA00023136"/>
    </source>
</evidence>
<evidence type="ECO:0000256" key="5">
    <source>
        <dbReference type="ARBA" id="ARBA00022723"/>
    </source>
</evidence>
<feature type="transmembrane region" description="Helical" evidence="10">
    <location>
        <begin position="260"/>
        <end position="281"/>
    </location>
</feature>
<keyword evidence="2" id="KW-1003">Cell membrane</keyword>
<keyword evidence="5 9" id="KW-0479">Metal-binding</keyword>
<comment type="subcellular location">
    <subcellularLocation>
        <location evidence="1">Cell membrane</location>
        <topology evidence="1">Multi-pass membrane protein</topology>
    </subcellularLocation>
</comment>
<feature type="domain" description="Cytochrome c" evidence="11">
    <location>
        <begin position="376"/>
        <end position="463"/>
    </location>
</feature>
<dbReference type="Pfam" id="PF05425">
    <property type="entry name" value="CopD"/>
    <property type="match status" value="1"/>
</dbReference>
<keyword evidence="13" id="KW-1185">Reference proteome</keyword>
<keyword evidence="3 9" id="KW-0349">Heme</keyword>
<dbReference type="PROSITE" id="PS51007">
    <property type="entry name" value="CYTC"/>
    <property type="match status" value="1"/>
</dbReference>
<dbReference type="Gene3D" id="1.10.760.10">
    <property type="entry name" value="Cytochrome c-like domain"/>
    <property type="match status" value="1"/>
</dbReference>
<feature type="transmembrane region" description="Helical" evidence="10">
    <location>
        <begin position="337"/>
        <end position="357"/>
    </location>
</feature>
<evidence type="ECO:0000256" key="9">
    <source>
        <dbReference type="PROSITE-ProRule" id="PRU00433"/>
    </source>
</evidence>
<dbReference type="InterPro" id="IPR008457">
    <property type="entry name" value="Cu-R_CopD_dom"/>
</dbReference>
<dbReference type="PANTHER" id="PTHR34820:SF4">
    <property type="entry name" value="INNER MEMBRANE PROTEIN YEBZ"/>
    <property type="match status" value="1"/>
</dbReference>
<dbReference type="GO" id="GO:0046872">
    <property type="term" value="F:metal ion binding"/>
    <property type="evidence" value="ECO:0007669"/>
    <property type="project" value="UniProtKB-KW"/>
</dbReference>
<dbReference type="EMBL" id="FMAI01000011">
    <property type="protein sequence ID" value="SCB45725.1"/>
    <property type="molecule type" value="Genomic_DNA"/>
</dbReference>
<feature type="transmembrane region" description="Helical" evidence="10">
    <location>
        <begin position="80"/>
        <end position="103"/>
    </location>
</feature>